<dbReference type="PANTHER" id="PTHR38446:SF1">
    <property type="entry name" value="BLL0914 PROTEIN"/>
    <property type="match status" value="1"/>
</dbReference>
<dbReference type="PANTHER" id="PTHR38446">
    <property type="entry name" value="BLL0914 PROTEIN"/>
    <property type="match status" value="1"/>
</dbReference>
<reference evidence="3" key="1">
    <citation type="submission" date="2023-07" db="EMBL/GenBank/DDBJ databases">
        <title>Genomic Encyclopedia of Type Strains, Phase IV (KMG-IV): sequencing the most valuable type-strain genomes for metagenomic binning, comparative biology and taxonomic classification.</title>
        <authorList>
            <person name="Goeker M."/>
        </authorList>
    </citation>
    <scope>NUCLEOTIDE SEQUENCE</scope>
    <source>
        <strain evidence="3">DSM 19659</strain>
    </source>
</reference>
<name>A0AAE4ALB9_9FIRM</name>
<dbReference type="Pfam" id="PF13702">
    <property type="entry name" value="Lysozyme_like"/>
    <property type="match status" value="1"/>
</dbReference>
<feature type="transmembrane region" description="Helical" evidence="1">
    <location>
        <begin position="311"/>
        <end position="332"/>
    </location>
</feature>
<dbReference type="InterPro" id="IPR023346">
    <property type="entry name" value="Lysozyme-like_dom_sf"/>
</dbReference>
<dbReference type="Pfam" id="PF06993">
    <property type="entry name" value="DUF1304"/>
    <property type="match status" value="1"/>
</dbReference>
<protein>
    <submittedName>
        <fullName evidence="3">Membrane protein</fullName>
    </submittedName>
</protein>
<dbReference type="AlphaFoldDB" id="A0AAE4ALB9"/>
<feature type="domain" description="CwlT-like lysozyme" evidence="2">
    <location>
        <begin position="47"/>
        <end position="199"/>
    </location>
</feature>
<evidence type="ECO:0000313" key="4">
    <source>
        <dbReference type="Proteomes" id="UP001241537"/>
    </source>
</evidence>
<feature type="transmembrane region" description="Helical" evidence="1">
    <location>
        <begin position="288"/>
        <end position="305"/>
    </location>
</feature>
<feature type="transmembrane region" description="Helical" evidence="1">
    <location>
        <begin position="12"/>
        <end position="33"/>
    </location>
</feature>
<organism evidence="3 4">
    <name type="scientific">Moryella indoligenes</name>
    <dbReference type="NCBI Taxonomy" id="371674"/>
    <lineage>
        <taxon>Bacteria</taxon>
        <taxon>Bacillati</taxon>
        <taxon>Bacillota</taxon>
        <taxon>Clostridia</taxon>
        <taxon>Lachnospirales</taxon>
        <taxon>Lachnospiraceae</taxon>
        <taxon>Moryella</taxon>
    </lineage>
</organism>
<dbReference type="Proteomes" id="UP001241537">
    <property type="component" value="Unassembled WGS sequence"/>
</dbReference>
<keyword evidence="4" id="KW-1185">Reference proteome</keyword>
<dbReference type="InterPro" id="IPR009732">
    <property type="entry name" value="DUF1304"/>
</dbReference>
<evidence type="ECO:0000259" key="2">
    <source>
        <dbReference type="Pfam" id="PF13702"/>
    </source>
</evidence>
<sequence length="334" mass="36913">MMGRRNRKKRGAQTFPGVAALLFVFVLALLLMLQLRRELRNSRVYSDSVEKWRPSVERCAKQEHIPLYTDCLLAIMQVESNGETDDVMQSSESLGLEPNALDSEASIAQGCAYFAMLVRSAESNYLDLQSTIQAYNFGKGYLYYVASNGGRHSRELAEQFAAEQSGGVKKQYRNPVALEANGGWRYAYGNMFYAELVNELLDMRRKEMELSIVSTLLVLLAAGESAVLAVLELLLPHSALSAQLLRLGERELKRHSVQKLVRNRGLQHGMAALLLLYGCFASSNPREFCAAVLVALLASAFYGALSLDPLMLFWQGGPAAVALTSILLTSGLPY</sequence>
<evidence type="ECO:0000256" key="1">
    <source>
        <dbReference type="SAM" id="Phobius"/>
    </source>
</evidence>
<dbReference type="SUPFAM" id="SSF53955">
    <property type="entry name" value="Lysozyme-like"/>
    <property type="match status" value="1"/>
</dbReference>
<keyword evidence="1" id="KW-0472">Membrane</keyword>
<dbReference type="EMBL" id="JAUSTO010000011">
    <property type="protein sequence ID" value="MDQ0153069.1"/>
    <property type="molecule type" value="Genomic_DNA"/>
</dbReference>
<accession>A0AAE4ALB9</accession>
<gene>
    <name evidence="3" type="ORF">J2S20_001776</name>
</gene>
<dbReference type="Gene3D" id="1.10.530.10">
    <property type="match status" value="1"/>
</dbReference>
<keyword evidence="1" id="KW-0812">Transmembrane</keyword>
<feature type="transmembrane region" description="Helical" evidence="1">
    <location>
        <begin position="210"/>
        <end position="231"/>
    </location>
</feature>
<dbReference type="CDD" id="cd16891">
    <property type="entry name" value="CwlT-like"/>
    <property type="match status" value="1"/>
</dbReference>
<feature type="transmembrane region" description="Helical" evidence="1">
    <location>
        <begin position="265"/>
        <end position="281"/>
    </location>
</feature>
<proteinExistence type="predicted"/>
<dbReference type="InterPro" id="IPR047194">
    <property type="entry name" value="CwlT-like_lysozyme"/>
</dbReference>
<dbReference type="RefSeq" id="WP_307255063.1">
    <property type="nucleotide sequence ID" value="NZ_JAUSTO010000011.1"/>
</dbReference>
<evidence type="ECO:0000313" key="3">
    <source>
        <dbReference type="EMBL" id="MDQ0153069.1"/>
    </source>
</evidence>
<comment type="caution">
    <text evidence="3">The sequence shown here is derived from an EMBL/GenBank/DDBJ whole genome shotgun (WGS) entry which is preliminary data.</text>
</comment>
<keyword evidence="1" id="KW-1133">Transmembrane helix</keyword>